<dbReference type="Pfam" id="PF25823">
    <property type="entry name" value="Ams2-SPT21_N"/>
    <property type="match status" value="1"/>
</dbReference>
<evidence type="ECO:0000259" key="2">
    <source>
        <dbReference type="Pfam" id="PF25823"/>
    </source>
</evidence>
<feature type="region of interest" description="Disordered" evidence="1">
    <location>
        <begin position="600"/>
        <end position="621"/>
    </location>
</feature>
<feature type="compositionally biased region" description="Polar residues" evidence="1">
    <location>
        <begin position="601"/>
        <end position="621"/>
    </location>
</feature>
<feature type="region of interest" description="Disordered" evidence="1">
    <location>
        <begin position="378"/>
        <end position="411"/>
    </location>
</feature>
<dbReference type="GO" id="GO:0006357">
    <property type="term" value="P:regulation of transcription by RNA polymerase II"/>
    <property type="evidence" value="ECO:0007669"/>
    <property type="project" value="TreeGrafter"/>
</dbReference>
<dbReference type="InterPro" id="IPR057725">
    <property type="entry name" value="Ams2-SPT21_N"/>
</dbReference>
<dbReference type="CDD" id="cd00202">
    <property type="entry name" value="ZnF_GATA"/>
    <property type="match status" value="1"/>
</dbReference>
<evidence type="ECO:0000256" key="1">
    <source>
        <dbReference type="SAM" id="MobiDB-lite"/>
    </source>
</evidence>
<feature type="compositionally biased region" description="Basic residues" evidence="1">
    <location>
        <begin position="326"/>
        <end position="339"/>
    </location>
</feature>
<evidence type="ECO:0000313" key="3">
    <source>
        <dbReference type="EMBL" id="KAF2865489.1"/>
    </source>
</evidence>
<feature type="region of interest" description="Disordered" evidence="1">
    <location>
        <begin position="423"/>
        <end position="472"/>
    </location>
</feature>
<dbReference type="GO" id="GO:0000183">
    <property type="term" value="P:rDNA heterochromatin formation"/>
    <property type="evidence" value="ECO:0007669"/>
    <property type="project" value="TreeGrafter"/>
</dbReference>
<dbReference type="GO" id="GO:0030466">
    <property type="term" value="P:silent mating-type cassette heterochromatin formation"/>
    <property type="evidence" value="ECO:0007669"/>
    <property type="project" value="TreeGrafter"/>
</dbReference>
<sequence length="1243" mass="133906">MTPPSTALQSGGAIPMPTESPTDPDEVTINDIPRRLMRVKVLYTFDDQNKSNCLARLPNALKVPTVSLDESTQVGVIELKTCIQAIVSASPELVAKLGHDYTVYAFDYSEYETPLVGQGMLSWILASASPTPKAPAEQSQTMVTGRVCNNILGLFSNGIKETLEVKLKLVPVPTCMQSEYVENMERYHNLSKMMPEGMDYNAWAEFLKANPAVKQLAQPPVEDFSFFTNNRPVMGGIDPFHQMLSRPVSSEEPMQMDSYFQHHGSQHNTFQGRPLSPALSSISMQQYHFPQDSRPASRASFRSESAVQPLHYGSEGPDQQEEGPAKKRARVTRAKRPKKSALGANADSLRVTASTAASVRLHKPVATNPAMALASIEQIPRAPTPRPHDLSRTQLHGPMRPPAPSLLRHTSMDQGRRYVSPYESASFSDNAMDEGDDERGDSPAETSMDIPSSPPVMSPRIASSAPSSPGLPTLPLPVDSGFVSDMALGREEDDAGAPTKLWVGSDLPPPAEIRVRPRMDRSNYPWTEVTPGPVELLPKSYVPKLKTYPRPRQTQPLVESVPQNVGATQSAVVASQDNNVEPTQDMANSGRLEELHRDVTEQGNRGSTASPPSDSNTHSQSAAISHLQLYSTSADSPDLAVQVDSFASSNVQQAFSRSTTPNPGPNPVKSKARGLPRSHTWSGEPMSDATIPGEAGPRQPRSGSGAKRKQNIKNRLAAALDAGEMPTFCQNCGEIETPTWRKAYSRIEMGSPHGIELSSEGTAIAAYDLVEPTEGVDGGPSYRIIKQALEKDEEASGTYTTITLCNPCGLWLKKKRSMRPPTVWAKDKSAPSGIVEKPKRKRNPPKGPRKRTKISDDDKSDAVVPYSDVANDTAANDLAPFEASLDGSIDTEAYQAVRARSASFRTTSGGLQVHDTVAHAALRRAIQSSPAGLRGYTKPANNLESDLTPRPTRRLLFPSPRGSGQTKSLDDIRLPQSPTSAPKAADEAVRLPGQFAEEIDKENCPPAGTNDDDDLADLFEDDGSPKVTPTKGPMLQDVLKTPTPGSRRRVPLTPKRGAEGTVLTTPTRNILTPRNSVRAATATPETPFTRQLNALLSDCNPSSPSQTIDFSAFPAFNTPGRNMDFSGKIDALPDDFLSSDMPVPSSPPGGLGFSLYEDPDTSTAGLWSGASIFEDSDMVLGGATEEVGEENGQGGGVLKMGGMSVEFAAMIDEVVGSAGVDGNVNENENTSKSVDGQEGVRHE</sequence>
<feature type="region of interest" description="Disordered" evidence="1">
    <location>
        <begin position="1"/>
        <end position="28"/>
    </location>
</feature>
<accession>A0A7C8HYU9</accession>
<feature type="compositionally biased region" description="Polar residues" evidence="1">
    <location>
        <begin position="652"/>
        <end position="661"/>
    </location>
</feature>
<reference evidence="3 4" key="1">
    <citation type="submission" date="2020-01" db="EMBL/GenBank/DDBJ databases">
        <authorList>
            <consortium name="DOE Joint Genome Institute"/>
            <person name="Haridas S."/>
            <person name="Albert R."/>
            <person name="Binder M."/>
            <person name="Bloem J."/>
            <person name="Labutti K."/>
            <person name="Salamov A."/>
            <person name="Andreopoulos B."/>
            <person name="Baker S.E."/>
            <person name="Barry K."/>
            <person name="Bills G."/>
            <person name="Bluhm B.H."/>
            <person name="Cannon C."/>
            <person name="Castanera R."/>
            <person name="Culley D.E."/>
            <person name="Daum C."/>
            <person name="Ezra D."/>
            <person name="Gonzalez J.B."/>
            <person name="Henrissat B."/>
            <person name="Kuo A."/>
            <person name="Liang C."/>
            <person name="Lipzen A."/>
            <person name="Lutzoni F."/>
            <person name="Magnuson J."/>
            <person name="Mondo S."/>
            <person name="Nolan M."/>
            <person name="Ohm R."/>
            <person name="Pangilinan J."/>
            <person name="Park H.-J.H."/>
            <person name="Ramirez L."/>
            <person name="Alfaro M."/>
            <person name="Sun H."/>
            <person name="Tritt A."/>
            <person name="Yoshinaga Y."/>
            <person name="Zwiers L.-H.L."/>
            <person name="Turgeon B.G."/>
            <person name="Goodwin S.B."/>
            <person name="Spatafora J.W."/>
            <person name="Crous P.W."/>
            <person name="Grigoriev I.V."/>
        </authorList>
    </citation>
    <scope>NUCLEOTIDE SEQUENCE [LARGE SCALE GENOMIC DNA]</scope>
    <source>
        <strain evidence="3 4">CBS 611.86</strain>
    </source>
</reference>
<organism evidence="3 4">
    <name type="scientific">Massariosphaeria phaeospora</name>
    <dbReference type="NCBI Taxonomy" id="100035"/>
    <lineage>
        <taxon>Eukaryota</taxon>
        <taxon>Fungi</taxon>
        <taxon>Dikarya</taxon>
        <taxon>Ascomycota</taxon>
        <taxon>Pezizomycotina</taxon>
        <taxon>Dothideomycetes</taxon>
        <taxon>Pleosporomycetidae</taxon>
        <taxon>Pleosporales</taxon>
        <taxon>Pleosporales incertae sedis</taxon>
        <taxon>Massariosphaeria</taxon>
    </lineage>
</organism>
<comment type="caution">
    <text evidence="3">The sequence shown here is derived from an EMBL/GenBank/DDBJ whole genome shotgun (WGS) entry which is preliminary data.</text>
</comment>
<feature type="region of interest" description="Disordered" evidence="1">
    <location>
        <begin position="931"/>
        <end position="985"/>
    </location>
</feature>
<feature type="region of interest" description="Disordered" evidence="1">
    <location>
        <begin position="1026"/>
        <end position="1060"/>
    </location>
</feature>
<feature type="compositionally biased region" description="Polar residues" evidence="1">
    <location>
        <begin position="1224"/>
        <end position="1234"/>
    </location>
</feature>
<feature type="compositionally biased region" description="Basic residues" evidence="1">
    <location>
        <begin position="838"/>
        <end position="852"/>
    </location>
</feature>
<dbReference type="SUPFAM" id="SSF57716">
    <property type="entry name" value="Glucocorticoid receptor-like (DNA-binding domain)"/>
    <property type="match status" value="1"/>
</dbReference>
<evidence type="ECO:0000313" key="4">
    <source>
        <dbReference type="Proteomes" id="UP000481861"/>
    </source>
</evidence>
<feature type="domain" description="Ams2/SPT21 N-terminal" evidence="2">
    <location>
        <begin position="33"/>
        <end position="172"/>
    </location>
</feature>
<dbReference type="GO" id="GO:0008270">
    <property type="term" value="F:zinc ion binding"/>
    <property type="evidence" value="ECO:0007669"/>
    <property type="project" value="InterPro"/>
</dbReference>
<feature type="region of interest" description="Disordered" evidence="1">
    <location>
        <begin position="1220"/>
        <end position="1243"/>
    </location>
</feature>
<keyword evidence="4" id="KW-1185">Reference proteome</keyword>
<feature type="region of interest" description="Disordered" evidence="1">
    <location>
        <begin position="287"/>
        <end position="347"/>
    </location>
</feature>
<dbReference type="InterPro" id="IPR013088">
    <property type="entry name" value="Znf_NHR/GATA"/>
</dbReference>
<protein>
    <recommendedName>
        <fullName evidence="2">Ams2/SPT21 N-terminal domain-containing protein</fullName>
    </recommendedName>
</protein>
<dbReference type="Gene3D" id="3.30.50.10">
    <property type="entry name" value="Erythroid Transcription Factor GATA-1, subunit A"/>
    <property type="match status" value="1"/>
</dbReference>
<name>A0A7C8HYU9_9PLEO</name>
<feature type="region of interest" description="Disordered" evidence="1">
    <location>
        <begin position="652"/>
        <end position="710"/>
    </location>
</feature>
<dbReference type="AlphaFoldDB" id="A0A7C8HYU9"/>
<dbReference type="GO" id="GO:0043565">
    <property type="term" value="F:sequence-specific DNA binding"/>
    <property type="evidence" value="ECO:0007669"/>
    <property type="project" value="InterPro"/>
</dbReference>
<dbReference type="PANTHER" id="PTHR39147:SF1">
    <property type="entry name" value="PROTEIN SPT21"/>
    <property type="match status" value="1"/>
</dbReference>
<dbReference type="Proteomes" id="UP000481861">
    <property type="component" value="Unassembled WGS sequence"/>
</dbReference>
<proteinExistence type="predicted"/>
<feature type="region of interest" description="Disordered" evidence="1">
    <location>
        <begin position="821"/>
        <end position="863"/>
    </location>
</feature>
<dbReference type="OrthoDB" id="3199820at2759"/>
<dbReference type="InterPro" id="IPR042403">
    <property type="entry name" value="Spt21/Ams2"/>
</dbReference>
<gene>
    <name evidence="3" type="ORF">BDV95DRAFT_612635</name>
</gene>
<dbReference type="PANTHER" id="PTHR39147">
    <property type="entry name" value="PROTEIN SPT21"/>
    <property type="match status" value="1"/>
</dbReference>
<feature type="compositionally biased region" description="Low complexity" evidence="1">
    <location>
        <begin position="462"/>
        <end position="472"/>
    </location>
</feature>
<dbReference type="InterPro" id="IPR000679">
    <property type="entry name" value="Znf_GATA"/>
</dbReference>
<dbReference type="EMBL" id="JAADJZ010000033">
    <property type="protein sequence ID" value="KAF2865489.1"/>
    <property type="molecule type" value="Genomic_DNA"/>
</dbReference>